<name>A0ABS2CBY2_9NEIS</name>
<keyword evidence="4 5" id="KW-0963">Cytoplasm</keyword>
<dbReference type="EMBL" id="WOFE01000001">
    <property type="protein sequence ID" value="MBM5570953.1"/>
    <property type="molecule type" value="Genomic_DNA"/>
</dbReference>
<evidence type="ECO:0000259" key="7">
    <source>
        <dbReference type="Pfam" id="PF21981"/>
    </source>
</evidence>
<dbReference type="Pfam" id="PF21981">
    <property type="entry name" value="RecX_HTH3"/>
    <property type="match status" value="1"/>
</dbReference>
<gene>
    <name evidence="5" type="primary">recX</name>
    <name evidence="8" type="ORF">GM173_05085</name>
</gene>
<dbReference type="InterPro" id="IPR003783">
    <property type="entry name" value="Regulatory_RecX"/>
</dbReference>
<feature type="domain" description="RecX second three-helical" evidence="6">
    <location>
        <begin position="65"/>
        <end position="104"/>
    </location>
</feature>
<evidence type="ECO:0000259" key="6">
    <source>
        <dbReference type="Pfam" id="PF02631"/>
    </source>
</evidence>
<evidence type="ECO:0000256" key="2">
    <source>
        <dbReference type="ARBA" id="ARBA00009695"/>
    </source>
</evidence>
<feature type="domain" description="RecX third three-helical" evidence="7">
    <location>
        <begin position="109"/>
        <end position="154"/>
    </location>
</feature>
<comment type="similarity">
    <text evidence="2 5">Belongs to the RecX family.</text>
</comment>
<dbReference type="InterPro" id="IPR036388">
    <property type="entry name" value="WH-like_DNA-bd_sf"/>
</dbReference>
<dbReference type="InterPro" id="IPR053925">
    <property type="entry name" value="RecX_HTH_3rd"/>
</dbReference>
<dbReference type="Gene3D" id="1.10.10.10">
    <property type="entry name" value="Winged helix-like DNA-binding domain superfamily/Winged helix DNA-binding domain"/>
    <property type="match status" value="3"/>
</dbReference>
<evidence type="ECO:0000313" key="8">
    <source>
        <dbReference type="EMBL" id="MBM5570953.1"/>
    </source>
</evidence>
<evidence type="ECO:0000256" key="5">
    <source>
        <dbReference type="HAMAP-Rule" id="MF_01114"/>
    </source>
</evidence>
<reference evidence="8 9" key="1">
    <citation type="submission" date="2019-11" db="EMBL/GenBank/DDBJ databases">
        <title>Novel Deefgea species.</title>
        <authorList>
            <person name="Han J.-H."/>
        </authorList>
    </citation>
    <scope>NUCLEOTIDE SEQUENCE [LARGE SCALE GENOMIC DNA]</scope>
    <source>
        <strain evidence="8 9">LMG 24817</strain>
    </source>
</reference>
<dbReference type="InterPro" id="IPR053924">
    <property type="entry name" value="RecX_HTH_2nd"/>
</dbReference>
<comment type="caution">
    <text evidence="8">The sequence shown here is derived from an EMBL/GenBank/DDBJ whole genome shotgun (WGS) entry which is preliminary data.</text>
</comment>
<dbReference type="PANTHER" id="PTHR33602:SF1">
    <property type="entry name" value="REGULATORY PROTEIN RECX FAMILY PROTEIN"/>
    <property type="match status" value="1"/>
</dbReference>
<dbReference type="PANTHER" id="PTHR33602">
    <property type="entry name" value="REGULATORY PROTEIN RECX FAMILY PROTEIN"/>
    <property type="match status" value="1"/>
</dbReference>
<comment type="subcellular location">
    <subcellularLocation>
        <location evidence="1 5">Cytoplasm</location>
    </subcellularLocation>
</comment>
<dbReference type="Pfam" id="PF02631">
    <property type="entry name" value="RecX_HTH2"/>
    <property type="match status" value="1"/>
</dbReference>
<dbReference type="Proteomes" id="UP001195660">
    <property type="component" value="Unassembled WGS sequence"/>
</dbReference>
<evidence type="ECO:0000256" key="3">
    <source>
        <dbReference type="ARBA" id="ARBA00018111"/>
    </source>
</evidence>
<dbReference type="HAMAP" id="MF_01114">
    <property type="entry name" value="RecX"/>
    <property type="match status" value="1"/>
</dbReference>
<protein>
    <recommendedName>
        <fullName evidence="3 5">Regulatory protein RecX</fullName>
    </recommendedName>
</protein>
<sequence length="164" mass="18827">MATTWPFFLNVKTMISIRNKALQLLSRRDHAIHELQTKIAIAFPDTPIEEIKSVLDEFKQLGWVSDERFAEQWVYFRSQRYGPQRLKYELLEKGVASEIINQVLSAISEDEASKAQTVLGKKFPSPPKNIAERSKQLRYLANKGFSLDIVYQVVGEIQPITDEG</sequence>
<comment type="function">
    <text evidence="5">Modulates RecA activity.</text>
</comment>
<evidence type="ECO:0000256" key="1">
    <source>
        <dbReference type="ARBA" id="ARBA00004496"/>
    </source>
</evidence>
<evidence type="ECO:0000313" key="9">
    <source>
        <dbReference type="Proteomes" id="UP001195660"/>
    </source>
</evidence>
<organism evidence="8 9">
    <name type="scientific">Deefgea chitinilytica</name>
    <dbReference type="NCBI Taxonomy" id="570276"/>
    <lineage>
        <taxon>Bacteria</taxon>
        <taxon>Pseudomonadati</taxon>
        <taxon>Pseudomonadota</taxon>
        <taxon>Betaproteobacteria</taxon>
        <taxon>Neisseriales</taxon>
        <taxon>Chitinibacteraceae</taxon>
        <taxon>Deefgea</taxon>
    </lineage>
</organism>
<keyword evidence="9" id="KW-1185">Reference proteome</keyword>
<evidence type="ECO:0000256" key="4">
    <source>
        <dbReference type="ARBA" id="ARBA00022490"/>
    </source>
</evidence>
<proteinExistence type="inferred from homology"/>
<accession>A0ABS2CBY2</accession>